<evidence type="ECO:0000256" key="7">
    <source>
        <dbReference type="ARBA" id="ARBA00022490"/>
    </source>
</evidence>
<comment type="catalytic activity">
    <reaction evidence="19">
        <text>N-acetyl-alpha-D-glucosamine 1-phosphate + UTP + H(+) = UDP-N-acetyl-alpha-D-glucosamine + diphosphate</text>
        <dbReference type="Rhea" id="RHEA:13509"/>
        <dbReference type="ChEBI" id="CHEBI:15378"/>
        <dbReference type="ChEBI" id="CHEBI:33019"/>
        <dbReference type="ChEBI" id="CHEBI:46398"/>
        <dbReference type="ChEBI" id="CHEBI:57705"/>
        <dbReference type="ChEBI" id="CHEBI:57776"/>
        <dbReference type="EC" id="2.7.7.23"/>
    </reaction>
</comment>
<dbReference type="PANTHER" id="PTHR43584:SF3">
    <property type="entry name" value="BIFUNCTIONAL PROTEIN GLMU"/>
    <property type="match status" value="1"/>
</dbReference>
<dbReference type="GO" id="GO:0006048">
    <property type="term" value="P:UDP-N-acetylglucosamine biosynthetic process"/>
    <property type="evidence" value="ECO:0007669"/>
    <property type="project" value="InterPro"/>
</dbReference>
<evidence type="ECO:0000256" key="15">
    <source>
        <dbReference type="ARBA" id="ARBA00023268"/>
    </source>
</evidence>
<keyword evidence="11" id="KW-0677">Repeat</keyword>
<evidence type="ECO:0000256" key="16">
    <source>
        <dbReference type="ARBA" id="ARBA00023315"/>
    </source>
</evidence>
<evidence type="ECO:0000256" key="6">
    <source>
        <dbReference type="ARBA" id="ARBA00007947"/>
    </source>
</evidence>
<name>A0A3B1DJC8_9ZZZZ</name>
<comment type="catalytic activity">
    <reaction evidence="18">
        <text>alpha-D-glucosamine 1-phosphate + acetyl-CoA = N-acetyl-alpha-D-glucosamine 1-phosphate + CoA + H(+)</text>
        <dbReference type="Rhea" id="RHEA:13725"/>
        <dbReference type="ChEBI" id="CHEBI:15378"/>
        <dbReference type="ChEBI" id="CHEBI:57287"/>
        <dbReference type="ChEBI" id="CHEBI:57288"/>
        <dbReference type="ChEBI" id="CHEBI:57776"/>
        <dbReference type="ChEBI" id="CHEBI:58516"/>
        <dbReference type="EC" id="2.3.1.157"/>
    </reaction>
</comment>
<evidence type="ECO:0000256" key="10">
    <source>
        <dbReference type="ARBA" id="ARBA00022723"/>
    </source>
</evidence>
<feature type="domain" description="Nucleotidyl transferase" evidence="20">
    <location>
        <begin position="6"/>
        <end position="216"/>
    </location>
</feature>
<comment type="pathway">
    <text evidence="3">Nucleotide-sugar biosynthesis; UDP-N-acetyl-alpha-D-glucosamine biosynthesis; N-acetyl-alpha-D-glucosamine 1-phosphate from alpha-D-glucosamine 6-phosphate (route II): step 2/2.</text>
</comment>
<gene>
    <name evidence="21" type="ORF">MNBD_UNCLBAC01-1371</name>
</gene>
<dbReference type="InterPro" id="IPR011004">
    <property type="entry name" value="Trimer_LpxA-like_sf"/>
</dbReference>
<evidence type="ECO:0000259" key="20">
    <source>
        <dbReference type="Pfam" id="PF00483"/>
    </source>
</evidence>
<comment type="similarity">
    <text evidence="5">In the C-terminal section; belongs to the transferase hexapeptide repeat family.</text>
</comment>
<keyword evidence="14" id="KW-0573">Peptidoglycan synthesis</keyword>
<dbReference type="GO" id="GO:0071555">
    <property type="term" value="P:cell wall organization"/>
    <property type="evidence" value="ECO:0007669"/>
    <property type="project" value="UniProtKB-KW"/>
</dbReference>
<evidence type="ECO:0000256" key="5">
    <source>
        <dbReference type="ARBA" id="ARBA00007707"/>
    </source>
</evidence>
<keyword evidence="9 21" id="KW-0548">Nucleotidyltransferase</keyword>
<accession>A0A3B1DJC8</accession>
<evidence type="ECO:0000256" key="14">
    <source>
        <dbReference type="ARBA" id="ARBA00022984"/>
    </source>
</evidence>
<keyword evidence="17" id="KW-0961">Cell wall biogenesis/degradation</keyword>
<dbReference type="Gene3D" id="3.90.550.10">
    <property type="entry name" value="Spore Coat Polysaccharide Biosynthesis Protein SpsA, Chain A"/>
    <property type="match status" value="1"/>
</dbReference>
<proteinExistence type="inferred from homology"/>
<keyword evidence="15" id="KW-0511">Multifunctional enzyme</keyword>
<evidence type="ECO:0000256" key="11">
    <source>
        <dbReference type="ARBA" id="ARBA00022737"/>
    </source>
</evidence>
<dbReference type="InterPro" id="IPR005882">
    <property type="entry name" value="Bifunctional_GlmU"/>
</dbReference>
<keyword evidence="7" id="KW-0963">Cytoplasm</keyword>
<reference evidence="21" key="1">
    <citation type="submission" date="2018-06" db="EMBL/GenBank/DDBJ databases">
        <authorList>
            <person name="Zhirakovskaya E."/>
        </authorList>
    </citation>
    <scope>NUCLEOTIDE SEQUENCE</scope>
</reference>
<dbReference type="CDD" id="cd02540">
    <property type="entry name" value="GT2_GlmU_N_bac"/>
    <property type="match status" value="1"/>
</dbReference>
<dbReference type="EMBL" id="UOGJ01000112">
    <property type="protein sequence ID" value="VAX36873.1"/>
    <property type="molecule type" value="Genomic_DNA"/>
</dbReference>
<dbReference type="InterPro" id="IPR050065">
    <property type="entry name" value="GlmU-like"/>
</dbReference>
<dbReference type="Gene3D" id="2.160.10.10">
    <property type="entry name" value="Hexapeptide repeat proteins"/>
    <property type="match status" value="1"/>
</dbReference>
<evidence type="ECO:0000256" key="4">
    <source>
        <dbReference type="ARBA" id="ARBA00005208"/>
    </source>
</evidence>
<keyword evidence="13" id="KW-0133">Cell shape</keyword>
<evidence type="ECO:0000256" key="19">
    <source>
        <dbReference type="ARBA" id="ARBA00048493"/>
    </source>
</evidence>
<dbReference type="InterPro" id="IPR005835">
    <property type="entry name" value="NTP_transferase_dom"/>
</dbReference>
<evidence type="ECO:0000256" key="18">
    <source>
        <dbReference type="ARBA" id="ARBA00048247"/>
    </source>
</evidence>
<dbReference type="SUPFAM" id="SSF51161">
    <property type="entry name" value="Trimeric LpxA-like enzymes"/>
    <property type="match status" value="1"/>
</dbReference>
<dbReference type="GO" id="GO:0019134">
    <property type="term" value="F:glucosamine-1-phosphate N-acetyltransferase activity"/>
    <property type="evidence" value="ECO:0007669"/>
    <property type="project" value="UniProtKB-EC"/>
</dbReference>
<dbReference type="SUPFAM" id="SSF53448">
    <property type="entry name" value="Nucleotide-diphospho-sugar transferases"/>
    <property type="match status" value="1"/>
</dbReference>
<keyword evidence="10" id="KW-0479">Metal-binding</keyword>
<dbReference type="GO" id="GO:0009252">
    <property type="term" value="P:peptidoglycan biosynthetic process"/>
    <property type="evidence" value="ECO:0007669"/>
    <property type="project" value="UniProtKB-KW"/>
</dbReference>
<evidence type="ECO:0000256" key="3">
    <source>
        <dbReference type="ARBA" id="ARBA00005166"/>
    </source>
</evidence>
<dbReference type="GO" id="GO:0005737">
    <property type="term" value="C:cytoplasm"/>
    <property type="evidence" value="ECO:0007669"/>
    <property type="project" value="UniProtKB-SubCell"/>
</dbReference>
<comment type="pathway">
    <text evidence="4">Nucleotide-sugar biosynthesis; UDP-N-acetyl-alpha-D-glucosamine biosynthesis; UDP-N-acetyl-alpha-D-glucosamine from N-acetyl-alpha-D-glucosamine 1-phosphate: step 1/1.</text>
</comment>
<dbReference type="InterPro" id="IPR029044">
    <property type="entry name" value="Nucleotide-diphossugar_trans"/>
</dbReference>
<dbReference type="EC" id="2.7.7.23" evidence="21"/>
<evidence type="ECO:0000256" key="17">
    <source>
        <dbReference type="ARBA" id="ARBA00023316"/>
    </source>
</evidence>
<evidence type="ECO:0000256" key="8">
    <source>
        <dbReference type="ARBA" id="ARBA00022679"/>
    </source>
</evidence>
<dbReference type="InterPro" id="IPR001451">
    <property type="entry name" value="Hexapep"/>
</dbReference>
<evidence type="ECO:0000256" key="12">
    <source>
        <dbReference type="ARBA" id="ARBA00022842"/>
    </source>
</evidence>
<keyword evidence="8 21" id="KW-0808">Transferase</keyword>
<evidence type="ECO:0000256" key="2">
    <source>
        <dbReference type="ARBA" id="ARBA00004496"/>
    </source>
</evidence>
<protein>
    <submittedName>
        <fullName evidence="21">N-acetylglucosamine-1-phosphate uridyltransferase / Glucosamine-1-phosphate N-acetyltransferase</fullName>
        <ecNumber evidence="21">2.3.1.157</ecNumber>
        <ecNumber evidence="21">2.7.7.23</ecNumber>
    </submittedName>
</protein>
<organism evidence="21">
    <name type="scientific">hydrothermal vent metagenome</name>
    <dbReference type="NCBI Taxonomy" id="652676"/>
    <lineage>
        <taxon>unclassified sequences</taxon>
        <taxon>metagenomes</taxon>
        <taxon>ecological metagenomes</taxon>
    </lineage>
</organism>
<evidence type="ECO:0000256" key="1">
    <source>
        <dbReference type="ARBA" id="ARBA00001946"/>
    </source>
</evidence>
<evidence type="ECO:0000256" key="9">
    <source>
        <dbReference type="ARBA" id="ARBA00022695"/>
    </source>
</evidence>
<dbReference type="AlphaFoldDB" id="A0A3B1DJC8"/>
<dbReference type="Pfam" id="PF14602">
    <property type="entry name" value="Hexapep_2"/>
    <property type="match status" value="1"/>
</dbReference>
<dbReference type="Pfam" id="PF00483">
    <property type="entry name" value="NTP_transferase"/>
    <property type="match status" value="1"/>
</dbReference>
<sequence length="414" mass="45168">MPDLRTIILAAGKGTRMKSDLPKVLHQVGGRPIIQYVIDVVKAVGSLKTYIVVGHQGTKVEAFLGKGFCCVEQKKLLGTADAVRCTEKELRAYHGDVLILCGDTPLLDKAVIKQVVQKHRKTKASVTFLTATVNDPQGYGRIIRNERGQAVVIREEKDADASEKKIKEINAGVYCFRSQDLFSVLKAIKLNKKKKEFYLTDIVELFVNKGLKAKTVETQDVSSCLGVNTKEDLAVAETVMRERILKNFMLQGVTIIDPKTTYIDADVKIGKDTVIRPFTFIERDVHIGNTCCIGPFARLRPGVRLSDSVEIGNFTEVSRTKMGKGTYMKHFSYLGDAVVGSKVNIGAGAITANFDGKNKNITKIDDEAFIGSDSVLVAPVTVGKKAVIGAGSVVTKGTKVPPRKVAMGIPARVR</sequence>
<dbReference type="EC" id="2.3.1.157" evidence="21"/>
<dbReference type="GO" id="GO:0000287">
    <property type="term" value="F:magnesium ion binding"/>
    <property type="evidence" value="ECO:0007669"/>
    <property type="project" value="InterPro"/>
</dbReference>
<keyword evidence="16 21" id="KW-0012">Acyltransferase</keyword>
<dbReference type="GO" id="GO:0008360">
    <property type="term" value="P:regulation of cell shape"/>
    <property type="evidence" value="ECO:0007669"/>
    <property type="project" value="UniProtKB-KW"/>
</dbReference>
<evidence type="ECO:0000313" key="21">
    <source>
        <dbReference type="EMBL" id="VAX36873.1"/>
    </source>
</evidence>
<comment type="similarity">
    <text evidence="6">In the N-terminal section; belongs to the N-acetylglucosamine-1-phosphate uridyltransferase family.</text>
</comment>
<comment type="subcellular location">
    <subcellularLocation>
        <location evidence="2">Cytoplasm</location>
    </subcellularLocation>
</comment>
<dbReference type="GO" id="GO:0000902">
    <property type="term" value="P:cell morphogenesis"/>
    <property type="evidence" value="ECO:0007669"/>
    <property type="project" value="InterPro"/>
</dbReference>
<dbReference type="PANTHER" id="PTHR43584">
    <property type="entry name" value="NUCLEOTIDYL TRANSFERASE"/>
    <property type="match status" value="1"/>
</dbReference>
<comment type="cofactor">
    <cofactor evidence="1">
        <name>Mg(2+)</name>
        <dbReference type="ChEBI" id="CHEBI:18420"/>
    </cofactor>
</comment>
<dbReference type="HAMAP" id="MF_01631">
    <property type="entry name" value="GlmU"/>
    <property type="match status" value="1"/>
</dbReference>
<keyword evidence="12" id="KW-0460">Magnesium</keyword>
<dbReference type="GO" id="GO:0003977">
    <property type="term" value="F:UDP-N-acetylglucosamine diphosphorylase activity"/>
    <property type="evidence" value="ECO:0007669"/>
    <property type="project" value="UniProtKB-EC"/>
</dbReference>
<evidence type="ECO:0000256" key="13">
    <source>
        <dbReference type="ARBA" id="ARBA00022960"/>
    </source>
</evidence>